<dbReference type="NCBIfam" id="TIGR00730">
    <property type="entry name" value="Rossman fold protein, TIGR00730 family"/>
    <property type="match status" value="1"/>
</dbReference>
<evidence type="ECO:0000256" key="2">
    <source>
        <dbReference type="RuleBase" id="RU363015"/>
    </source>
</evidence>
<dbReference type="SUPFAM" id="SSF102405">
    <property type="entry name" value="MCP/YpsA-like"/>
    <property type="match status" value="1"/>
</dbReference>
<dbReference type="GO" id="GO:0016799">
    <property type="term" value="F:hydrolase activity, hydrolyzing N-glycosyl compounds"/>
    <property type="evidence" value="ECO:0007669"/>
    <property type="project" value="TreeGrafter"/>
</dbReference>
<keyword evidence="2" id="KW-0203">Cytokinin biosynthesis</keyword>
<dbReference type="Gene3D" id="3.40.50.450">
    <property type="match status" value="1"/>
</dbReference>
<dbReference type="GO" id="GO:0005829">
    <property type="term" value="C:cytosol"/>
    <property type="evidence" value="ECO:0007669"/>
    <property type="project" value="TreeGrafter"/>
</dbReference>
<dbReference type="EMBL" id="NGJS01000003">
    <property type="protein sequence ID" value="RST99820.1"/>
    <property type="molecule type" value="Genomic_DNA"/>
</dbReference>
<proteinExistence type="inferred from homology"/>
<dbReference type="AlphaFoldDB" id="A0A430A0G1"/>
<gene>
    <name evidence="3" type="ORF">CBF37_03590</name>
</gene>
<evidence type="ECO:0000313" key="4">
    <source>
        <dbReference type="Proteomes" id="UP000287857"/>
    </source>
</evidence>
<dbReference type="OrthoDB" id="9801098at2"/>
<keyword evidence="4" id="KW-1185">Reference proteome</keyword>
<dbReference type="PANTHER" id="PTHR31223:SF70">
    <property type="entry name" value="LOG FAMILY PROTEIN YJL055W"/>
    <property type="match status" value="1"/>
</dbReference>
<reference evidence="3 4" key="1">
    <citation type="submission" date="2017-05" db="EMBL/GenBank/DDBJ databases">
        <title>Vagococcus spp. assemblies.</title>
        <authorList>
            <person name="Gulvik C.A."/>
        </authorList>
    </citation>
    <scope>NUCLEOTIDE SEQUENCE [LARGE SCALE GENOMIC DNA]</scope>
    <source>
        <strain evidence="3 4">SS1995</strain>
    </source>
</reference>
<dbReference type="PANTHER" id="PTHR31223">
    <property type="entry name" value="LOG FAMILY PROTEIN YJL055W"/>
    <property type="match status" value="1"/>
</dbReference>
<sequence length="187" mass="20949">MNVAVYCGASNGNSDEYRQITKDLGKWIGDNQYQLIYGGGNVGLMGVIAETVLQSGCRVTGVMPDFLVERELAKDNLTSLIVVPNMHERKKKMIEFADLYIALPGGPGTIEEITEVISWGRIGQHSNPCVLINHKGFFNPLKQQYQVMVNEGFLTQEDFDKILFANSLDEIKSFIANFVPPKVREYK</sequence>
<dbReference type="RefSeq" id="WP_125983352.1">
    <property type="nucleotide sequence ID" value="NZ_NGJS01000003.1"/>
</dbReference>
<accession>A0A430A0G1</accession>
<evidence type="ECO:0000256" key="1">
    <source>
        <dbReference type="ARBA" id="ARBA00006763"/>
    </source>
</evidence>
<comment type="similarity">
    <text evidence="1 2">Belongs to the LOG family.</text>
</comment>
<dbReference type="Pfam" id="PF03641">
    <property type="entry name" value="Lysine_decarbox"/>
    <property type="match status" value="1"/>
</dbReference>
<dbReference type="EC" id="3.2.2.n1" evidence="2"/>
<comment type="caution">
    <text evidence="3">The sequence shown here is derived from an EMBL/GenBank/DDBJ whole genome shotgun (WGS) entry which is preliminary data.</text>
</comment>
<organism evidence="3 4">
    <name type="scientific">Vagococcus vulneris</name>
    <dbReference type="NCBI Taxonomy" id="1977869"/>
    <lineage>
        <taxon>Bacteria</taxon>
        <taxon>Bacillati</taxon>
        <taxon>Bacillota</taxon>
        <taxon>Bacilli</taxon>
        <taxon>Lactobacillales</taxon>
        <taxon>Enterococcaceae</taxon>
        <taxon>Vagococcus</taxon>
    </lineage>
</organism>
<name>A0A430A0G1_9ENTE</name>
<evidence type="ECO:0000313" key="3">
    <source>
        <dbReference type="EMBL" id="RST99820.1"/>
    </source>
</evidence>
<dbReference type="InterPro" id="IPR005269">
    <property type="entry name" value="LOG"/>
</dbReference>
<dbReference type="GO" id="GO:0009691">
    <property type="term" value="P:cytokinin biosynthetic process"/>
    <property type="evidence" value="ECO:0007669"/>
    <property type="project" value="UniProtKB-UniRule"/>
</dbReference>
<protein>
    <recommendedName>
        <fullName evidence="2">Cytokinin riboside 5'-monophosphate phosphoribohydrolase</fullName>
        <ecNumber evidence="2">3.2.2.n1</ecNumber>
    </recommendedName>
</protein>
<dbReference type="Proteomes" id="UP000287857">
    <property type="component" value="Unassembled WGS sequence"/>
</dbReference>
<dbReference type="InterPro" id="IPR031100">
    <property type="entry name" value="LOG_fam"/>
</dbReference>
<keyword evidence="2" id="KW-0378">Hydrolase</keyword>